<evidence type="ECO:0000313" key="1">
    <source>
        <dbReference type="Proteomes" id="UP000095286"/>
    </source>
</evidence>
<accession>A0AC35U2M1</accession>
<dbReference type="Proteomes" id="UP000095286">
    <property type="component" value="Unplaced"/>
</dbReference>
<sequence>MGSTFKIVFICIVFASFALTQASNGKSGNIMSNLFDFLRTLNTAQSKEFLAIAANRSLTKGQISTQETSWAAKQPSPILDNYNEYKKNEQVPANDMKARLDAASLNLTAPAKAVYDQMEEIKANQDITKKDEHSQIKAVLDGTTDQIRSEVVDMTVKVSMGDTLKNLGSLANNNWGLPAPSINLGNFNTLQGNFNPFASLETPKPIGNFNPFGNSGNFNLFGNSVSSKPFDFSSASNMLANSDFNIFGNSGSFNPFARL</sequence>
<protein>
    <submittedName>
        <fullName evidence="2">DUF148 domain-containing protein</fullName>
    </submittedName>
</protein>
<evidence type="ECO:0000313" key="2">
    <source>
        <dbReference type="WBParaSite" id="RSKR_0000675600.1"/>
    </source>
</evidence>
<proteinExistence type="predicted"/>
<organism evidence="1 2">
    <name type="scientific">Rhabditophanes sp. KR3021</name>
    <dbReference type="NCBI Taxonomy" id="114890"/>
    <lineage>
        <taxon>Eukaryota</taxon>
        <taxon>Metazoa</taxon>
        <taxon>Ecdysozoa</taxon>
        <taxon>Nematoda</taxon>
        <taxon>Chromadorea</taxon>
        <taxon>Rhabditida</taxon>
        <taxon>Tylenchina</taxon>
        <taxon>Panagrolaimomorpha</taxon>
        <taxon>Strongyloidoidea</taxon>
        <taxon>Alloionematidae</taxon>
        <taxon>Rhabditophanes</taxon>
    </lineage>
</organism>
<name>A0AC35U2M1_9BILA</name>
<dbReference type="WBParaSite" id="RSKR_0000675600.1">
    <property type="protein sequence ID" value="RSKR_0000675600.1"/>
    <property type="gene ID" value="RSKR_0000675600"/>
</dbReference>
<reference evidence="2" key="1">
    <citation type="submission" date="2016-11" db="UniProtKB">
        <authorList>
            <consortium name="WormBaseParasite"/>
        </authorList>
    </citation>
    <scope>IDENTIFICATION</scope>
    <source>
        <strain evidence="2">KR3021</strain>
    </source>
</reference>